<dbReference type="InterPro" id="IPR007844">
    <property type="entry name" value="AsmA"/>
</dbReference>
<dbReference type="EMBL" id="JABMOJ010000591">
    <property type="protein sequence ID" value="NQV66842.1"/>
    <property type="molecule type" value="Genomic_DNA"/>
</dbReference>
<dbReference type="Proteomes" id="UP000754644">
    <property type="component" value="Unassembled WGS sequence"/>
</dbReference>
<dbReference type="PANTHER" id="PTHR30441:SF4">
    <property type="entry name" value="PROTEIN ASMA"/>
    <property type="match status" value="1"/>
</dbReference>
<name>A0A973AAS7_9GAMM</name>
<evidence type="ECO:0000313" key="2">
    <source>
        <dbReference type="EMBL" id="NQV66842.1"/>
    </source>
</evidence>
<gene>
    <name evidence="2" type="ORF">HQ497_15890</name>
</gene>
<organism evidence="2 3">
    <name type="scientific">SAR86 cluster bacterium</name>
    <dbReference type="NCBI Taxonomy" id="2030880"/>
    <lineage>
        <taxon>Bacteria</taxon>
        <taxon>Pseudomonadati</taxon>
        <taxon>Pseudomonadota</taxon>
        <taxon>Gammaproteobacteria</taxon>
        <taxon>SAR86 cluster</taxon>
    </lineage>
</organism>
<accession>A0A973AAS7</accession>
<protein>
    <submittedName>
        <fullName evidence="2">AsmA family protein</fullName>
    </submittedName>
</protein>
<dbReference type="InterPro" id="IPR052894">
    <property type="entry name" value="AsmA-related"/>
</dbReference>
<dbReference type="GO" id="GO:0090313">
    <property type="term" value="P:regulation of protein targeting to membrane"/>
    <property type="evidence" value="ECO:0007669"/>
    <property type="project" value="TreeGrafter"/>
</dbReference>
<comment type="caution">
    <text evidence="2">The sequence shown here is derived from an EMBL/GenBank/DDBJ whole genome shotgun (WGS) entry which is preliminary data.</text>
</comment>
<proteinExistence type="predicted"/>
<dbReference type="PANTHER" id="PTHR30441">
    <property type="entry name" value="DUF748 DOMAIN-CONTAINING PROTEIN"/>
    <property type="match status" value="1"/>
</dbReference>
<dbReference type="AlphaFoldDB" id="A0A973AAS7"/>
<evidence type="ECO:0000313" key="3">
    <source>
        <dbReference type="Proteomes" id="UP000754644"/>
    </source>
</evidence>
<feature type="domain" description="AsmA" evidence="1">
    <location>
        <begin position="5"/>
        <end position="570"/>
    </location>
</feature>
<reference evidence="2" key="1">
    <citation type="submission" date="2020-05" db="EMBL/GenBank/DDBJ databases">
        <title>Sulfur intermediates as new biogeochemical hubs in an aquatic model microbial ecosystem.</title>
        <authorList>
            <person name="Vigneron A."/>
        </authorList>
    </citation>
    <scope>NUCLEOTIDE SEQUENCE</scope>
    <source>
        <strain evidence="2">Bin.250</strain>
    </source>
</reference>
<dbReference type="Pfam" id="PF05170">
    <property type="entry name" value="AsmA"/>
    <property type="match status" value="1"/>
</dbReference>
<sequence length="685" mass="74061">MKLILALLALIPALLFGAVLFLLDNPDLYRQQLNDAVKRETGFELNINGDISWRYWPPIAIKVSDIEIQPAGSDQPFLLLETAAVDLKLIPLLLGGELAIDGLTIDGLTLNAEVAADGKGNWQVADTATAAAEADSSDSSANLNLDIAHMNISNAIIRYHAPAADYVINLKSLATGAVRADETTFIEFDVSAEDTLAGLSSSFQGAGNITFSRQLDQYQFNQLAIKSLTRLPDLSDIQASMTLNGDADLSQGTANLQAGQIQLAGLQATIDLQITQMQTTPILKGTVNIQPFDIQSLLAKLQLPTIETRNPDALNQFEMTANIKGTPAAIHLTNIMAKLDAMSIKGSASAELGDVSGARFDLSLDTLTLSDYLPPDAENNTGENNALSLPVDSEVLPVDSLKQYSLDGRIHMVQLNYDTYQLNDLEFTVLNGREQLEVTTTASGYSGQIKHHFVARMPADATPTSTSRLTVSGVDITALTDLEWLTGNMELASDLRFRGHMLSEVLDSMNGSNQFLIKQGSLDVSPVKKIAGVIDSLRGQSSGIGEWPDNMPFESLVGTLTLTDGIEANQQLNVQLETMKIVGTGGIDYWQNQLDYDLGITLQESATSQFSVKPPLAGLRWPLHCVGAMDISPAKLCLPNSKDTQALVTDIIKQELKRQGQEKLKARLPELQDKAKELLKGLFGT</sequence>
<evidence type="ECO:0000259" key="1">
    <source>
        <dbReference type="Pfam" id="PF05170"/>
    </source>
</evidence>
<dbReference type="GO" id="GO:0005886">
    <property type="term" value="C:plasma membrane"/>
    <property type="evidence" value="ECO:0007669"/>
    <property type="project" value="TreeGrafter"/>
</dbReference>